<protein>
    <submittedName>
        <fullName evidence="1">Uncharacterized protein</fullName>
    </submittedName>
</protein>
<evidence type="ECO:0000313" key="1">
    <source>
        <dbReference type="EMBL" id="SCM75833.1"/>
    </source>
</evidence>
<proteinExistence type="predicted"/>
<sequence>MADYAFSRDYKDLDTIRLGYRTDADQDATEPGQVSAQLSSFVCTPIRAVSWMKRRFRRPR</sequence>
<reference evidence="1" key="1">
    <citation type="submission" date="2016-08" db="EMBL/GenBank/DDBJ databases">
        <authorList>
            <person name="Seilhamer J.J."/>
        </authorList>
    </citation>
    <scope>NUCLEOTIDE SEQUENCE</scope>
    <source>
        <strain evidence="1">86</strain>
    </source>
</reference>
<dbReference type="AlphaFoldDB" id="A0A212LE53"/>
<dbReference type="EMBL" id="FMJD01000007">
    <property type="protein sequence ID" value="SCM75833.1"/>
    <property type="molecule type" value="Genomic_DNA"/>
</dbReference>
<organism evidence="1">
    <name type="scientific">uncultured Pleomorphomonas sp</name>
    <dbReference type="NCBI Taxonomy" id="442121"/>
    <lineage>
        <taxon>Bacteria</taxon>
        <taxon>Pseudomonadati</taxon>
        <taxon>Pseudomonadota</taxon>
        <taxon>Alphaproteobacteria</taxon>
        <taxon>Hyphomicrobiales</taxon>
        <taxon>Pleomorphomonadaceae</taxon>
        <taxon>Pleomorphomonas</taxon>
        <taxon>environmental samples</taxon>
    </lineage>
</organism>
<gene>
    <name evidence="1" type="ORF">KL86PLE_30280</name>
</gene>
<accession>A0A212LE53</accession>
<name>A0A212LE53_9HYPH</name>